<protein>
    <submittedName>
        <fullName evidence="3">Trypsin-like serine protease</fullName>
        <ecNumber evidence="3">3.4.21.-</ecNumber>
    </submittedName>
</protein>
<evidence type="ECO:0000313" key="4">
    <source>
        <dbReference type="Proteomes" id="UP001319883"/>
    </source>
</evidence>
<dbReference type="PROSITE" id="PS00330">
    <property type="entry name" value="HEMOLYSIN_CALCIUM"/>
    <property type="match status" value="2"/>
</dbReference>
<dbReference type="Gene3D" id="2.150.10.10">
    <property type="entry name" value="Serralysin-like metalloprotease, C-terminal"/>
    <property type="match status" value="1"/>
</dbReference>
<dbReference type="InterPro" id="IPR009003">
    <property type="entry name" value="Peptidase_S1_PA"/>
</dbReference>
<dbReference type="InterPro" id="IPR001254">
    <property type="entry name" value="Trypsin_dom"/>
</dbReference>
<name>A0ABS7WVB2_9GAMM</name>
<dbReference type="InterPro" id="IPR001314">
    <property type="entry name" value="Peptidase_S1A"/>
</dbReference>
<dbReference type="EC" id="3.4.21.-" evidence="3"/>
<proteinExistence type="predicted"/>
<gene>
    <name evidence="3" type="ORF">KGQ91_00145</name>
</gene>
<keyword evidence="3" id="KW-0378">Hydrolase</keyword>
<comment type="caution">
    <text evidence="3">The sequence shown here is derived from an EMBL/GenBank/DDBJ whole genome shotgun (WGS) entry which is preliminary data.</text>
</comment>
<dbReference type="InterPro" id="IPR001343">
    <property type="entry name" value="Hemolysn_Ca-bd"/>
</dbReference>
<dbReference type="SMART" id="SM00020">
    <property type="entry name" value="Tryp_SPc"/>
    <property type="match status" value="1"/>
</dbReference>
<reference evidence="3 4" key="1">
    <citation type="submission" date="2021-05" db="EMBL/GenBank/DDBJ databases">
        <title>Petroleum and Energy Research Collection (APPE): ex situ preservation of microbial diversity associated with the oil industry and exploitation of its biotechnological potential.</title>
        <authorList>
            <person name="Paixao C.T.M."/>
            <person name="Gomes M.B."/>
            <person name="Oliveira V.M."/>
        </authorList>
    </citation>
    <scope>NUCLEOTIDE SEQUENCE [LARGE SCALE GENOMIC DNA]</scope>
    <source>
        <strain evidence="3 4">LIT2</strain>
    </source>
</reference>
<accession>A0ABS7WVB2</accession>
<dbReference type="Pfam" id="PF00089">
    <property type="entry name" value="Trypsin"/>
    <property type="match status" value="1"/>
</dbReference>
<dbReference type="InterPro" id="IPR043504">
    <property type="entry name" value="Peptidase_S1_PA_chymotrypsin"/>
</dbReference>
<sequence length="515" mass="53701">MPTVTRYNERYVSRPSDGYDGVGEVRVGDVLGSGTLLADGRAVLTAAHVVEGATDPVRVAFDGLGGRYWATAETRWVHPGYDPGAFGNDLALLWLDNPVPDAIPRYALYRGADELGHVATLVGYGATGLGQWGYSGPAGAQRSRVENTLDATGSEVSSRLNGGGWDSPPGSQLIADFDSGEARYDTLGRLLGQSDTGLGTTEGVIAPGDSGGPAFIDGRVAGVASYLTHLADGRGQLLDSTLGVDGSFGELAAWQRVSHYQDWIDATLATVGSSLTASAPEAPALGGTGERVTGGPGDDTLVGGDGNDRLTGGAGDDHLDGGGGVDIVRLDMAFDSVELAHRSDGTLVVTEADGSRDTLENIELLRFDDRVVPASPPELDSASSMPFDAGLYLEANPDVAAAAAAGVIGPLAHYRQYGAGEGRNPNALFDEPGYRAANPDVDAAIQRGDLDSAYQHYLTWGWKEGRMPSAWFDSRAYLADNPDVAAAGVEPLGHYLQYGYSEGRVIVPADEGLWG</sequence>
<dbReference type="Gene3D" id="2.40.10.10">
    <property type="entry name" value="Trypsin-like serine proteases"/>
    <property type="match status" value="1"/>
</dbReference>
<dbReference type="RefSeq" id="WP_224416739.1">
    <property type="nucleotide sequence ID" value="NZ_JAGXFC010000001.1"/>
</dbReference>
<dbReference type="SUPFAM" id="SSF50494">
    <property type="entry name" value="Trypsin-like serine proteases"/>
    <property type="match status" value="1"/>
</dbReference>
<keyword evidence="1" id="KW-0106">Calcium</keyword>
<feature type="domain" description="Peptidase S1" evidence="2">
    <location>
        <begin position="1"/>
        <end position="269"/>
    </location>
</feature>
<evidence type="ECO:0000259" key="2">
    <source>
        <dbReference type="PROSITE" id="PS50240"/>
    </source>
</evidence>
<dbReference type="Pfam" id="PF00353">
    <property type="entry name" value="HemolysinCabind"/>
    <property type="match status" value="1"/>
</dbReference>
<dbReference type="Proteomes" id="UP001319883">
    <property type="component" value="Unassembled WGS sequence"/>
</dbReference>
<organism evidence="3 4">
    <name type="scientific">Modicisalibacter tunisiensis</name>
    <dbReference type="NCBI Taxonomy" id="390637"/>
    <lineage>
        <taxon>Bacteria</taxon>
        <taxon>Pseudomonadati</taxon>
        <taxon>Pseudomonadota</taxon>
        <taxon>Gammaproteobacteria</taxon>
        <taxon>Oceanospirillales</taxon>
        <taxon>Halomonadaceae</taxon>
        <taxon>Modicisalibacter</taxon>
    </lineage>
</organism>
<evidence type="ECO:0000256" key="1">
    <source>
        <dbReference type="ARBA" id="ARBA00022837"/>
    </source>
</evidence>
<dbReference type="EMBL" id="JAGXFD010000001">
    <property type="protein sequence ID" value="MBZ9566109.1"/>
    <property type="molecule type" value="Genomic_DNA"/>
</dbReference>
<dbReference type="SUPFAM" id="SSF51120">
    <property type="entry name" value="beta-Roll"/>
    <property type="match status" value="1"/>
</dbReference>
<dbReference type="PRINTS" id="PR00722">
    <property type="entry name" value="CHYMOTRYPSIN"/>
</dbReference>
<evidence type="ECO:0000313" key="3">
    <source>
        <dbReference type="EMBL" id="MBZ9566109.1"/>
    </source>
</evidence>
<dbReference type="InterPro" id="IPR018511">
    <property type="entry name" value="Hemolysin-typ_Ca-bd_CS"/>
</dbReference>
<dbReference type="InterPro" id="IPR011049">
    <property type="entry name" value="Serralysin-like_metalloprot_C"/>
</dbReference>
<dbReference type="PRINTS" id="PR00313">
    <property type="entry name" value="CABNDNGRPT"/>
</dbReference>
<dbReference type="PROSITE" id="PS50240">
    <property type="entry name" value="TRYPSIN_DOM"/>
    <property type="match status" value="1"/>
</dbReference>
<dbReference type="GO" id="GO:0016787">
    <property type="term" value="F:hydrolase activity"/>
    <property type="evidence" value="ECO:0007669"/>
    <property type="project" value="UniProtKB-KW"/>
</dbReference>
<keyword evidence="4" id="KW-1185">Reference proteome</keyword>